<feature type="compositionally biased region" description="Basic and acidic residues" evidence="2">
    <location>
        <begin position="694"/>
        <end position="709"/>
    </location>
</feature>
<feature type="coiled-coil region" evidence="1">
    <location>
        <begin position="439"/>
        <end position="466"/>
    </location>
</feature>
<dbReference type="AlphaFoldDB" id="A0AAD2CSE6"/>
<feature type="compositionally biased region" description="Low complexity" evidence="2">
    <location>
        <begin position="838"/>
        <end position="865"/>
    </location>
</feature>
<name>A0AAD2CSE6_9STRA</name>
<feature type="region of interest" description="Disordered" evidence="2">
    <location>
        <begin position="109"/>
        <end position="159"/>
    </location>
</feature>
<protein>
    <submittedName>
        <fullName evidence="3">Uncharacterized protein</fullName>
    </submittedName>
</protein>
<gene>
    <name evidence="3" type="ORF">CYCCA115_LOCUS4188</name>
</gene>
<feature type="compositionally biased region" description="Basic and acidic residues" evidence="2">
    <location>
        <begin position="772"/>
        <end position="807"/>
    </location>
</feature>
<keyword evidence="4" id="KW-1185">Reference proteome</keyword>
<feature type="region of interest" description="Disordered" evidence="2">
    <location>
        <begin position="738"/>
        <end position="887"/>
    </location>
</feature>
<feature type="compositionally biased region" description="Polar residues" evidence="2">
    <location>
        <begin position="132"/>
        <end position="159"/>
    </location>
</feature>
<feature type="compositionally biased region" description="Basic and acidic residues" evidence="2">
    <location>
        <begin position="40"/>
        <end position="56"/>
    </location>
</feature>
<keyword evidence="1" id="KW-0175">Coiled coil</keyword>
<dbReference type="EMBL" id="CAKOGP040000402">
    <property type="protein sequence ID" value="CAJ1934852.1"/>
    <property type="molecule type" value="Genomic_DNA"/>
</dbReference>
<feature type="compositionally biased region" description="Basic and acidic residues" evidence="2">
    <location>
        <begin position="738"/>
        <end position="759"/>
    </location>
</feature>
<evidence type="ECO:0000313" key="3">
    <source>
        <dbReference type="EMBL" id="CAJ1934852.1"/>
    </source>
</evidence>
<organism evidence="3 4">
    <name type="scientific">Cylindrotheca closterium</name>
    <dbReference type="NCBI Taxonomy" id="2856"/>
    <lineage>
        <taxon>Eukaryota</taxon>
        <taxon>Sar</taxon>
        <taxon>Stramenopiles</taxon>
        <taxon>Ochrophyta</taxon>
        <taxon>Bacillariophyta</taxon>
        <taxon>Bacillariophyceae</taxon>
        <taxon>Bacillariophycidae</taxon>
        <taxon>Bacillariales</taxon>
        <taxon>Bacillariaceae</taxon>
        <taxon>Cylindrotheca</taxon>
    </lineage>
</organism>
<evidence type="ECO:0000256" key="1">
    <source>
        <dbReference type="SAM" id="Coils"/>
    </source>
</evidence>
<sequence length="929" mass="102619">MTDETASASPPPVSSDPKTTEKPINAARRRRNRKKKNKSKQTESQKEQERQKELEFSKMNNHAKLRSDLIQQGFSAEQIDAAMDEMWNQNMPYDEYDHVLKYLKEGKKMKKNKPNNDGGGVEETKEVEATDLTPSQVNNKPVVSVSSTPKRNNGKSKSNLNSMAARLDLVAGFDNLADAIFAMTEWIIKAAKPNELEELCASVSTVALSKIIRRSITESSSAQFESTILPGMVRLLENLLQKCGMPASDNNSNSFPSILQQARTVYQMKKTGSEGIPQRVAEFMVARMYVILKESRISNAKNVDSTKLFHNNNNNKAPATTANGKGGIAKKGFAAMYSERETHRIVAKQFGAAALASCRAIVAASNGSNGSNAQAAAEAAAKTDIFSAIVDDDTNAAFHQHEFMYTELKAQVNDEENKEGNHQALVGLRSEFEMVQTERNLLATQIEELQKSIAKLEAQDQELVHKQFKIQEEMDDKKGQQSDETKKLNQALQEASVQLQSDEYVRSLVDLLKDFDDALAERSVQAISQGASPQENASKAMDFYLTRAKNYFQSEASLFQLLQKRIVNNQTQVAEMKREIEMCQGLGMTTTISQMEEDINSKETMVIRDKALVSRIRSDSAGMFDELMVWLEAYNTARDKDPNRLVPISDKIIQGIPPETSKLEVPNGDRLDAFLAIHDIVSIQPPEFSFEPSEAAKEEGLEETKKEAAPKFTWAKSPTNVANTSVKKSLLDIQKEELESKKQEGKVEEALEATEEKPASGDAVKQEEEENETPKTVEPEKAPEPEKAVAPESDAKETSPEPEKTFEPETAVAPESDPQPEETITKPEEEAPKEAEPKAAPLEADKPSTPAESTAPAPEAISIPSPEEPASDETPSSEARDPLLFPCFLAPPTGTTLSMPFAPFRKEDEGKAIDLGDYVEAEKGETKSS</sequence>
<proteinExistence type="predicted"/>
<accession>A0AAD2CSE6</accession>
<feature type="compositionally biased region" description="Basic residues" evidence="2">
    <location>
        <begin position="27"/>
        <end position="39"/>
    </location>
</feature>
<comment type="caution">
    <text evidence="3">The sequence shown here is derived from an EMBL/GenBank/DDBJ whole genome shotgun (WGS) entry which is preliminary data.</text>
</comment>
<dbReference type="Proteomes" id="UP001295423">
    <property type="component" value="Unassembled WGS sequence"/>
</dbReference>
<feature type="compositionally biased region" description="Basic and acidic residues" evidence="2">
    <location>
        <begin position="823"/>
        <end position="837"/>
    </location>
</feature>
<feature type="region of interest" description="Disordered" evidence="2">
    <location>
        <begin position="1"/>
        <end position="60"/>
    </location>
</feature>
<evidence type="ECO:0000256" key="2">
    <source>
        <dbReference type="SAM" id="MobiDB-lite"/>
    </source>
</evidence>
<feature type="region of interest" description="Disordered" evidence="2">
    <location>
        <begin position="688"/>
        <end position="716"/>
    </location>
</feature>
<reference evidence="3" key="1">
    <citation type="submission" date="2023-08" db="EMBL/GenBank/DDBJ databases">
        <authorList>
            <person name="Audoor S."/>
            <person name="Bilcke G."/>
        </authorList>
    </citation>
    <scope>NUCLEOTIDE SEQUENCE</scope>
</reference>
<evidence type="ECO:0000313" key="4">
    <source>
        <dbReference type="Proteomes" id="UP001295423"/>
    </source>
</evidence>